<dbReference type="Proteomes" id="UP000008952">
    <property type="component" value="Unassembled WGS sequence"/>
</dbReference>
<accession>J0ZKH5</accession>
<keyword evidence="4" id="KW-1185">Reference proteome</keyword>
<keyword evidence="1" id="KW-0175">Coiled coil</keyword>
<sequence length="553" mass="63834">MVSQPKQVEATTTINVENISKMPLKKEDYEKITALFLSDAVFLDTVAYFNEQVSAFTKQRFYNSISLSKSDYGIVLSFFDFQKDKAENGLTAWLKAIDKQVQNFNIIQHQSDSSEELSILYKAIKDLINEFKKDMDNAVGTHPNSSEINRQYALYFEVLSKKIFYDAAVKTLENGLSENRSPLFLELISDDKIVSQLTVKLNQLNQQLSHMQTQLADDNPQIQAMKAEKQTLEKEQRKAITLAVERLYSKRQIASDIEIDFRKEFIEIRGDRRKIECIFENIEKKLDTLFSNFKKTYKLDAAIAMNKFRIVQKNPINFKYQSVFLTYKYLLFGSSLALFVGLWFGSLFIEKWYVKRRYQRAHRQLSDQKSDHQNDPGFSIKVVSVDETLALLAKLKAHKVLFVGEGAAQGAAQIAFRLKNEQNSILIVDICSKEIEKLIGLHRGFVDVLTKEAQLSEVIYHDYDTDVDILPQGLAQSELVSSFINDIPNLIQKINETYDQILFVIETPPPYAMEAFFNLSDCIIIAQKAKKETDQWMYEFDQKNEKPVVKLLF</sequence>
<dbReference type="HOGENOM" id="CLU_492343_0_0_5"/>
<keyword evidence="2" id="KW-0812">Transmembrane</keyword>
<dbReference type="PATRIC" id="fig|1094558.3.peg.1512"/>
<dbReference type="Gene3D" id="3.40.50.300">
    <property type="entry name" value="P-loop containing nucleotide triphosphate hydrolases"/>
    <property type="match status" value="1"/>
</dbReference>
<comment type="caution">
    <text evidence="3">The sequence shown here is derived from an EMBL/GenBank/DDBJ whole genome shotgun (WGS) entry which is preliminary data.</text>
</comment>
<dbReference type="AlphaFoldDB" id="J0ZKH5"/>
<feature type="transmembrane region" description="Helical" evidence="2">
    <location>
        <begin position="329"/>
        <end position="349"/>
    </location>
</feature>
<dbReference type="STRING" id="1094558.ME5_01409"/>
<feature type="coiled-coil region" evidence="1">
    <location>
        <begin position="194"/>
        <end position="242"/>
    </location>
</feature>
<keyword evidence="2" id="KW-1133">Transmembrane helix</keyword>
<gene>
    <name evidence="3" type="ORF">ME5_01409</name>
</gene>
<dbReference type="RefSeq" id="WP_008039762.1">
    <property type="nucleotide sequence ID" value="NZ_JH725147.1"/>
</dbReference>
<proteinExistence type="predicted"/>
<evidence type="ECO:0000313" key="4">
    <source>
        <dbReference type="Proteomes" id="UP000008952"/>
    </source>
</evidence>
<evidence type="ECO:0000256" key="2">
    <source>
        <dbReference type="SAM" id="Phobius"/>
    </source>
</evidence>
<protein>
    <submittedName>
        <fullName evidence="3">Uncharacterized protein</fullName>
    </submittedName>
</protein>
<dbReference type="OrthoDB" id="230260at2"/>
<organism evidence="3 4">
    <name type="scientific">Bartonella tamiae Th239</name>
    <dbReference type="NCBI Taxonomy" id="1094558"/>
    <lineage>
        <taxon>Bacteria</taxon>
        <taxon>Pseudomonadati</taxon>
        <taxon>Pseudomonadota</taxon>
        <taxon>Alphaproteobacteria</taxon>
        <taxon>Hyphomicrobiales</taxon>
        <taxon>Bartonellaceae</taxon>
        <taxon>Bartonella</taxon>
    </lineage>
</organism>
<evidence type="ECO:0000256" key="1">
    <source>
        <dbReference type="SAM" id="Coils"/>
    </source>
</evidence>
<dbReference type="InterPro" id="IPR027417">
    <property type="entry name" value="P-loop_NTPase"/>
</dbReference>
<reference evidence="3 4" key="1">
    <citation type="submission" date="2012-03" db="EMBL/GenBank/DDBJ databases">
        <title>The Genome Sequence of Bartonella tamiae Th239.</title>
        <authorList>
            <consortium name="The Broad Institute Genome Sequencing Platform"/>
            <consortium name="The Broad Institute Genome Sequencing Center for Infectious Disease"/>
            <person name="Feldgarden M."/>
            <person name="Kirby J."/>
            <person name="Kosoy M."/>
            <person name="Birtles R."/>
            <person name="Probert W.S."/>
            <person name="Chiaraviglio L."/>
            <person name="Young S.K."/>
            <person name="Zeng Q."/>
            <person name="Gargeya S."/>
            <person name="Fitzgerald M."/>
            <person name="Haas B."/>
            <person name="Abouelleil A."/>
            <person name="Alvarado L."/>
            <person name="Arachchi H.M."/>
            <person name="Berlin A."/>
            <person name="Chapman S.B."/>
            <person name="Gearin G."/>
            <person name="Goldberg J."/>
            <person name="Griggs A."/>
            <person name="Gujja S."/>
            <person name="Hansen M."/>
            <person name="Heiman D."/>
            <person name="Howarth C."/>
            <person name="Larimer J."/>
            <person name="Lui A."/>
            <person name="MacDonald P.J.P."/>
            <person name="McCowen C."/>
            <person name="Montmayeur A."/>
            <person name="Murphy C."/>
            <person name="Neiman D."/>
            <person name="Pearson M."/>
            <person name="Priest M."/>
            <person name="Roberts A."/>
            <person name="Saif S."/>
            <person name="Shea T."/>
            <person name="Sisk P."/>
            <person name="Stolte C."/>
            <person name="Sykes S."/>
            <person name="Wortman J."/>
            <person name="Nusbaum C."/>
            <person name="Birren B."/>
        </authorList>
    </citation>
    <scope>NUCLEOTIDE SEQUENCE [LARGE SCALE GENOMIC DNA]</scope>
    <source>
        <strain evidence="3 4">Th239</strain>
    </source>
</reference>
<dbReference type="eggNOG" id="COG0455">
    <property type="taxonomic scope" value="Bacteria"/>
</dbReference>
<evidence type="ECO:0000313" key="3">
    <source>
        <dbReference type="EMBL" id="EJF88858.1"/>
    </source>
</evidence>
<dbReference type="EMBL" id="AIMB01000008">
    <property type="protein sequence ID" value="EJF88858.1"/>
    <property type="molecule type" value="Genomic_DNA"/>
</dbReference>
<keyword evidence="2" id="KW-0472">Membrane</keyword>
<name>J0ZKH5_9HYPH</name>